<dbReference type="Proteomes" id="UP000265566">
    <property type="component" value="Chromosome 7"/>
</dbReference>
<dbReference type="AlphaFoldDB" id="A0A396GTD6"/>
<gene>
    <name evidence="1" type="ORF">MtrunA17_Chr7g0219111</name>
</gene>
<sequence>MQYNIALRAENTFIFINKKKKLIYCGDGDGAGIPEPVGDRMRFDFSSPLGMSRVMGKDMRVGYGDGEGKTRPRPLPCLALMRVKKWVIVILGGCTKRCILLDGLFAKIYVEESERNCNGFGMILMEQQL</sequence>
<name>A0A396GTD6_MEDTR</name>
<protein>
    <submittedName>
        <fullName evidence="1">Uncharacterized protein</fullName>
    </submittedName>
</protein>
<dbReference type="Gramene" id="rna38525">
    <property type="protein sequence ID" value="RHN44406.1"/>
    <property type="gene ID" value="gene38525"/>
</dbReference>
<comment type="caution">
    <text evidence="1">The sequence shown here is derived from an EMBL/GenBank/DDBJ whole genome shotgun (WGS) entry which is preliminary data.</text>
</comment>
<proteinExistence type="predicted"/>
<dbReference type="EMBL" id="PSQE01000007">
    <property type="protein sequence ID" value="RHN44406.1"/>
    <property type="molecule type" value="Genomic_DNA"/>
</dbReference>
<accession>A0A396GTD6</accession>
<evidence type="ECO:0000313" key="1">
    <source>
        <dbReference type="EMBL" id="RHN44406.1"/>
    </source>
</evidence>
<reference evidence="1" key="1">
    <citation type="journal article" date="2018" name="Nat. Plants">
        <title>Whole-genome landscape of Medicago truncatula symbiotic genes.</title>
        <authorList>
            <person name="Pecrix Y."/>
            <person name="Gamas P."/>
            <person name="Carrere S."/>
        </authorList>
    </citation>
    <scope>NUCLEOTIDE SEQUENCE</scope>
    <source>
        <tissue evidence="1">Leaves</tissue>
    </source>
</reference>
<organism evidence="1">
    <name type="scientific">Medicago truncatula</name>
    <name type="common">Barrel medic</name>
    <name type="synonym">Medicago tribuloides</name>
    <dbReference type="NCBI Taxonomy" id="3880"/>
    <lineage>
        <taxon>Eukaryota</taxon>
        <taxon>Viridiplantae</taxon>
        <taxon>Streptophyta</taxon>
        <taxon>Embryophyta</taxon>
        <taxon>Tracheophyta</taxon>
        <taxon>Spermatophyta</taxon>
        <taxon>Magnoliopsida</taxon>
        <taxon>eudicotyledons</taxon>
        <taxon>Gunneridae</taxon>
        <taxon>Pentapetalae</taxon>
        <taxon>rosids</taxon>
        <taxon>fabids</taxon>
        <taxon>Fabales</taxon>
        <taxon>Fabaceae</taxon>
        <taxon>Papilionoideae</taxon>
        <taxon>50 kb inversion clade</taxon>
        <taxon>NPAAA clade</taxon>
        <taxon>Hologalegina</taxon>
        <taxon>IRL clade</taxon>
        <taxon>Trifolieae</taxon>
        <taxon>Medicago</taxon>
    </lineage>
</organism>